<proteinExistence type="predicted"/>
<keyword evidence="3" id="KW-0547">Nucleotide-binding</keyword>
<dbReference type="EMBL" id="QGKW02001940">
    <property type="protein sequence ID" value="KAF2557579.1"/>
    <property type="molecule type" value="Genomic_DNA"/>
</dbReference>
<accession>A0A8S9HHW2</accession>
<name>A0A8S9HHW2_BRACR</name>
<dbReference type="AlphaFoldDB" id="A0A8S9HHW2"/>
<dbReference type="PANTHER" id="PTHR31814:SF2">
    <property type="entry name" value="PHOSPHOMEVALONATE KINASE"/>
    <property type="match status" value="1"/>
</dbReference>
<dbReference type="InterPro" id="IPR035102">
    <property type="entry name" value="Phosphomevalonate_kinase"/>
</dbReference>
<sequence>MRLKSFQWLLRRLLGSKTSCSTKTSRVILDGVPGAGGYDAIFAITLGDSGRKLTQAWSSHNVLALLVKEDPHGVCLESGDPRTTGITLGVSSIHVE</sequence>
<dbReference type="Proteomes" id="UP000712281">
    <property type="component" value="Unassembled WGS sequence"/>
</dbReference>
<dbReference type="GO" id="GO:0010142">
    <property type="term" value="P:farnesyl diphosphate biosynthetic process, mevalonate pathway"/>
    <property type="evidence" value="ECO:0007669"/>
    <property type="project" value="TreeGrafter"/>
</dbReference>
<comment type="caution">
    <text evidence="6">The sequence shown here is derived from an EMBL/GenBank/DDBJ whole genome shotgun (WGS) entry which is preliminary data.</text>
</comment>
<gene>
    <name evidence="6" type="ORF">F2Q68_00016626</name>
</gene>
<protein>
    <recommendedName>
        <fullName evidence="8">GHMP kinase C-terminal domain-containing protein</fullName>
    </recommendedName>
</protein>
<dbReference type="GO" id="GO:0004631">
    <property type="term" value="F:phosphomevalonate kinase activity"/>
    <property type="evidence" value="ECO:0007669"/>
    <property type="project" value="TreeGrafter"/>
</dbReference>
<evidence type="ECO:0000256" key="5">
    <source>
        <dbReference type="ARBA" id="ARBA00022840"/>
    </source>
</evidence>
<evidence type="ECO:0000313" key="7">
    <source>
        <dbReference type="Proteomes" id="UP000712281"/>
    </source>
</evidence>
<keyword evidence="2" id="KW-0808">Transferase</keyword>
<dbReference type="PANTHER" id="PTHR31814">
    <property type="match status" value="1"/>
</dbReference>
<evidence type="ECO:0000256" key="1">
    <source>
        <dbReference type="ARBA" id="ARBA00005092"/>
    </source>
</evidence>
<keyword evidence="5" id="KW-0067">ATP-binding</keyword>
<evidence type="ECO:0008006" key="8">
    <source>
        <dbReference type="Google" id="ProtNLM"/>
    </source>
</evidence>
<dbReference type="GO" id="GO:0005524">
    <property type="term" value="F:ATP binding"/>
    <property type="evidence" value="ECO:0007669"/>
    <property type="project" value="UniProtKB-KW"/>
</dbReference>
<evidence type="ECO:0000256" key="2">
    <source>
        <dbReference type="ARBA" id="ARBA00022679"/>
    </source>
</evidence>
<dbReference type="GO" id="GO:0019287">
    <property type="term" value="P:isopentenyl diphosphate biosynthetic process, mevalonate pathway"/>
    <property type="evidence" value="ECO:0007669"/>
    <property type="project" value="TreeGrafter"/>
</dbReference>
<keyword evidence="4" id="KW-0418">Kinase</keyword>
<comment type="pathway">
    <text evidence="1">Isoprenoid biosynthesis; isopentenyl diphosphate biosynthesis via mevalonate pathway.</text>
</comment>
<evidence type="ECO:0000256" key="3">
    <source>
        <dbReference type="ARBA" id="ARBA00022741"/>
    </source>
</evidence>
<evidence type="ECO:0000313" key="6">
    <source>
        <dbReference type="EMBL" id="KAF2557579.1"/>
    </source>
</evidence>
<evidence type="ECO:0000256" key="4">
    <source>
        <dbReference type="ARBA" id="ARBA00022777"/>
    </source>
</evidence>
<dbReference type="GO" id="GO:0005777">
    <property type="term" value="C:peroxisome"/>
    <property type="evidence" value="ECO:0007669"/>
    <property type="project" value="TreeGrafter"/>
</dbReference>
<reference evidence="6" key="1">
    <citation type="submission" date="2019-12" db="EMBL/GenBank/DDBJ databases">
        <title>Genome sequencing and annotation of Brassica cretica.</title>
        <authorList>
            <person name="Studholme D.J."/>
            <person name="Sarris P.F."/>
        </authorList>
    </citation>
    <scope>NUCLEOTIDE SEQUENCE</scope>
    <source>
        <strain evidence="6">PFS-001/15</strain>
        <tissue evidence="6">Leaf</tissue>
    </source>
</reference>
<organism evidence="6 7">
    <name type="scientific">Brassica cretica</name>
    <name type="common">Mustard</name>
    <dbReference type="NCBI Taxonomy" id="69181"/>
    <lineage>
        <taxon>Eukaryota</taxon>
        <taxon>Viridiplantae</taxon>
        <taxon>Streptophyta</taxon>
        <taxon>Embryophyta</taxon>
        <taxon>Tracheophyta</taxon>
        <taxon>Spermatophyta</taxon>
        <taxon>Magnoliopsida</taxon>
        <taxon>eudicotyledons</taxon>
        <taxon>Gunneridae</taxon>
        <taxon>Pentapetalae</taxon>
        <taxon>rosids</taxon>
        <taxon>malvids</taxon>
        <taxon>Brassicales</taxon>
        <taxon>Brassicaceae</taxon>
        <taxon>Brassiceae</taxon>
        <taxon>Brassica</taxon>
    </lineage>
</organism>